<evidence type="ECO:0000313" key="3">
    <source>
        <dbReference type="Proteomes" id="UP000191133"/>
    </source>
</evidence>
<accession>A0A1W1GYQ1</accession>
<gene>
    <name evidence="2" type="ORF">SAMN04488690_2189</name>
</gene>
<feature type="transmembrane region" description="Helical" evidence="1">
    <location>
        <begin position="206"/>
        <end position="227"/>
    </location>
</feature>
<proteinExistence type="predicted"/>
<name>A0A1W1GYQ1_9GAMM</name>
<evidence type="ECO:0000313" key="2">
    <source>
        <dbReference type="EMBL" id="SLM24466.1"/>
    </source>
</evidence>
<organism evidence="2 3">
    <name type="scientific">Stenotrophomonas indicatrix</name>
    <dbReference type="NCBI Taxonomy" id="2045451"/>
    <lineage>
        <taxon>Bacteria</taxon>
        <taxon>Pseudomonadati</taxon>
        <taxon>Pseudomonadota</taxon>
        <taxon>Gammaproteobacteria</taxon>
        <taxon>Lysobacterales</taxon>
        <taxon>Lysobacteraceae</taxon>
        <taxon>Stenotrophomonas</taxon>
    </lineage>
</organism>
<sequence>MNDEAAVTGPSAAEALADRIVRHGQQHDPADFAAWLQQSPELQAPADVSAVKLATWQRLMNGTTPFPQANFEQLADRFQWYDRGNIRECYDMAALGHSMHVRWLLLRGNEVALARYMHRDDAPVSVAQARVRVARLSGRWRPLRARWQARSAHTRREMRDTLHYLVGEPIMWFVVPPPPLQRKQVLFWAAAAGNRLHSAPRRRLPLWQRVVVALLLACTLLGALAIAHRASIASPSDTRGDRLVLQAPAST</sequence>
<dbReference type="AlphaFoldDB" id="A0A1W1GYQ1"/>
<keyword evidence="1" id="KW-1133">Transmembrane helix</keyword>
<keyword evidence="1" id="KW-0812">Transmembrane</keyword>
<dbReference type="RefSeq" id="WP_080149545.1">
    <property type="nucleotide sequence ID" value="NZ_FWEU01000003.1"/>
</dbReference>
<keyword evidence="1" id="KW-0472">Membrane</keyword>
<evidence type="ECO:0000256" key="1">
    <source>
        <dbReference type="SAM" id="Phobius"/>
    </source>
</evidence>
<protein>
    <submittedName>
        <fullName evidence="2">Uncharacterized protein</fullName>
    </submittedName>
</protein>
<dbReference type="Proteomes" id="UP000191133">
    <property type="component" value="Unassembled WGS sequence"/>
</dbReference>
<reference evidence="3" key="1">
    <citation type="submission" date="2016-10" db="EMBL/GenBank/DDBJ databases">
        <authorList>
            <person name="Varghese N."/>
        </authorList>
    </citation>
    <scope>NUCLEOTIDE SEQUENCE [LARGE SCALE GENOMIC DNA]</scope>
    <source>
        <strain evidence="3">92MFCol6.1</strain>
    </source>
</reference>
<dbReference type="EMBL" id="FWEU01000003">
    <property type="protein sequence ID" value="SLM24466.1"/>
    <property type="molecule type" value="Genomic_DNA"/>
</dbReference>